<proteinExistence type="predicted"/>
<dbReference type="InterPro" id="IPR025295">
    <property type="entry name" value="eCIS_core_dom"/>
</dbReference>
<organism evidence="3 4">
    <name type="scientific">Georgenia faecalis</name>
    <dbReference type="NCBI Taxonomy" id="2483799"/>
    <lineage>
        <taxon>Bacteria</taxon>
        <taxon>Bacillati</taxon>
        <taxon>Actinomycetota</taxon>
        <taxon>Actinomycetes</taxon>
        <taxon>Micrococcales</taxon>
        <taxon>Bogoriellaceae</taxon>
        <taxon>Georgenia</taxon>
    </lineage>
</organism>
<reference evidence="4" key="1">
    <citation type="journal article" date="2019" name="Int. J. Syst. Evol. Microbiol.">
        <title>The Global Catalogue of Microorganisms (GCM) 10K type strain sequencing project: providing services to taxonomists for standard genome sequencing and annotation.</title>
        <authorList>
            <consortium name="The Broad Institute Genomics Platform"/>
            <consortium name="The Broad Institute Genome Sequencing Center for Infectious Disease"/>
            <person name="Wu L."/>
            <person name="Ma J."/>
        </authorList>
    </citation>
    <scope>NUCLEOTIDE SEQUENCE [LARGE SCALE GENOMIC DNA]</scope>
    <source>
        <strain evidence="4">JCM 3369</strain>
    </source>
</reference>
<dbReference type="RefSeq" id="WP_122823587.1">
    <property type="nucleotide sequence ID" value="NZ_CP033325.1"/>
</dbReference>
<name>A0ABV9DCL7_9MICO</name>
<evidence type="ECO:0000259" key="2">
    <source>
        <dbReference type="Pfam" id="PF13699"/>
    </source>
</evidence>
<feature type="compositionally biased region" description="Basic and acidic residues" evidence="1">
    <location>
        <begin position="173"/>
        <end position="187"/>
    </location>
</feature>
<dbReference type="EMBL" id="JBHSGF010000006">
    <property type="protein sequence ID" value="MFC4555544.1"/>
    <property type="molecule type" value="Genomic_DNA"/>
</dbReference>
<feature type="compositionally biased region" description="Low complexity" evidence="1">
    <location>
        <begin position="13"/>
        <end position="25"/>
    </location>
</feature>
<sequence>MHDHDHDHRDGARAPGPAAARPAPAADALLGRAAALGRPDVLGADGLLQLQRAAGNGAVSDLVEEERSPVLDVVGSGRGSALPAEVRAEMETRLGHDFSDVRVHDDAAAHASAQAVDAHAYTVGRDVVFGQGGFDPASDAGRRVLAHELTHVVQQRSGPVDGSPAGGGVRVSDPADRFEREAADTAERAMAAPAVQRVSEDGEELEDEV</sequence>
<evidence type="ECO:0000313" key="4">
    <source>
        <dbReference type="Proteomes" id="UP001595955"/>
    </source>
</evidence>
<evidence type="ECO:0000256" key="1">
    <source>
        <dbReference type="SAM" id="MobiDB-lite"/>
    </source>
</evidence>
<feature type="region of interest" description="Disordered" evidence="1">
    <location>
        <begin position="1"/>
        <end position="25"/>
    </location>
</feature>
<dbReference type="Pfam" id="PF13699">
    <property type="entry name" value="eCIS_core"/>
    <property type="match status" value="1"/>
</dbReference>
<feature type="region of interest" description="Disordered" evidence="1">
    <location>
        <begin position="156"/>
        <end position="209"/>
    </location>
</feature>
<dbReference type="Proteomes" id="UP001595955">
    <property type="component" value="Unassembled WGS sequence"/>
</dbReference>
<evidence type="ECO:0000313" key="3">
    <source>
        <dbReference type="EMBL" id="MFC4555544.1"/>
    </source>
</evidence>
<protein>
    <submittedName>
        <fullName evidence="3">DUF4157 domain-containing protein</fullName>
    </submittedName>
</protein>
<feature type="domain" description="eCIS core" evidence="2">
    <location>
        <begin position="81"/>
        <end position="158"/>
    </location>
</feature>
<feature type="compositionally biased region" description="Basic and acidic residues" evidence="1">
    <location>
        <begin position="1"/>
        <end position="12"/>
    </location>
</feature>
<accession>A0ABV9DCL7</accession>
<comment type="caution">
    <text evidence="3">The sequence shown here is derived from an EMBL/GenBank/DDBJ whole genome shotgun (WGS) entry which is preliminary data.</text>
</comment>
<gene>
    <name evidence="3" type="ORF">ACFO3F_09820</name>
</gene>
<keyword evidence="4" id="KW-1185">Reference proteome</keyword>